<comment type="cofactor">
    <cofactor evidence="12">
        <name>Zn(2+)</name>
        <dbReference type="ChEBI" id="CHEBI:29105"/>
    </cofactor>
    <text evidence="12">Binds 2 zinc ions per subunit.</text>
</comment>
<evidence type="ECO:0000256" key="10">
    <source>
        <dbReference type="ARBA" id="ARBA00023235"/>
    </source>
</evidence>
<keyword evidence="9 12" id="KW-0238">DNA-binding</keyword>
<dbReference type="FunFam" id="3.40.50.300:FF:000489">
    <property type="entry name" value="Primosome assembly protein PriA"/>
    <property type="match status" value="1"/>
</dbReference>
<comment type="catalytic activity">
    <reaction evidence="12">
        <text>Couples ATP hydrolysis with the unwinding of duplex DNA by translocating in the 3'-5' direction.</text>
        <dbReference type="EC" id="5.6.2.4"/>
    </reaction>
</comment>
<feature type="binding site" evidence="12">
    <location>
        <position position="460"/>
    </location>
    <ligand>
        <name>Zn(2+)</name>
        <dbReference type="ChEBI" id="CHEBI:29105"/>
        <label>2</label>
    </ligand>
</feature>
<dbReference type="InterPro" id="IPR014001">
    <property type="entry name" value="Helicase_ATP-bd"/>
</dbReference>
<dbReference type="SMART" id="SM00490">
    <property type="entry name" value="HELICc"/>
    <property type="match status" value="1"/>
</dbReference>
<dbReference type="Pfam" id="PF00271">
    <property type="entry name" value="Helicase_C"/>
    <property type="match status" value="1"/>
</dbReference>
<dbReference type="InterPro" id="IPR027417">
    <property type="entry name" value="P-loop_NTPase"/>
</dbReference>
<dbReference type="PANTHER" id="PTHR30580">
    <property type="entry name" value="PRIMOSOMAL PROTEIN N"/>
    <property type="match status" value="1"/>
</dbReference>
<keyword evidence="15" id="KW-1185">Reference proteome</keyword>
<dbReference type="NCBIfam" id="NF004070">
    <property type="entry name" value="PRK05580.2-2"/>
    <property type="match status" value="1"/>
</dbReference>
<keyword evidence="7 12" id="KW-0862">Zinc</keyword>
<name>F8BTY8_AFIC5</name>
<dbReference type="Gene3D" id="3.40.50.300">
    <property type="entry name" value="P-loop containing nucleotide triphosphate hydrolases"/>
    <property type="match status" value="2"/>
</dbReference>
<feature type="binding site" evidence="12">
    <location>
        <position position="451"/>
    </location>
    <ligand>
        <name>Zn(2+)</name>
        <dbReference type="ChEBI" id="CHEBI:29105"/>
        <label>1</label>
    </ligand>
</feature>
<keyword evidence="1 12" id="KW-0639">Primosome</keyword>
<dbReference type="GO" id="GO:0006310">
    <property type="term" value="P:DNA recombination"/>
    <property type="evidence" value="ECO:0007669"/>
    <property type="project" value="InterPro"/>
</dbReference>
<dbReference type="InterPro" id="IPR001650">
    <property type="entry name" value="Helicase_C-like"/>
</dbReference>
<feature type="binding site" evidence="12">
    <location>
        <position position="494"/>
    </location>
    <ligand>
        <name>Zn(2+)</name>
        <dbReference type="ChEBI" id="CHEBI:29105"/>
        <label>1</label>
    </ligand>
</feature>
<evidence type="ECO:0000313" key="15">
    <source>
        <dbReference type="Proteomes" id="UP000007730"/>
    </source>
</evidence>
<comment type="subunit">
    <text evidence="12">Component of the replication restart primosome.</text>
</comment>
<evidence type="ECO:0000313" key="14">
    <source>
        <dbReference type="EMBL" id="AEI08030.1"/>
    </source>
</evidence>
<dbReference type="GO" id="GO:0006302">
    <property type="term" value="P:double-strand break repair"/>
    <property type="evidence" value="ECO:0007669"/>
    <property type="project" value="InterPro"/>
</dbReference>
<dbReference type="InterPro" id="IPR041236">
    <property type="entry name" value="PriA_C"/>
</dbReference>
<dbReference type="KEGG" id="ocg:OCA5_c33560"/>
<gene>
    <name evidence="12 14" type="primary">priA</name>
    <name evidence="14" type="ordered locus">OCA5_c33560</name>
</gene>
<feature type="binding site" evidence="12">
    <location>
        <position position="481"/>
    </location>
    <ligand>
        <name>Zn(2+)</name>
        <dbReference type="ChEBI" id="CHEBI:29105"/>
        <label>2</label>
    </ligand>
</feature>
<dbReference type="eggNOG" id="COG1198">
    <property type="taxonomic scope" value="Bacteria"/>
</dbReference>
<dbReference type="GO" id="GO:0016887">
    <property type="term" value="F:ATP hydrolysis activity"/>
    <property type="evidence" value="ECO:0007669"/>
    <property type="project" value="RHEA"/>
</dbReference>
<evidence type="ECO:0000256" key="5">
    <source>
        <dbReference type="ARBA" id="ARBA00022801"/>
    </source>
</evidence>
<evidence type="ECO:0000256" key="7">
    <source>
        <dbReference type="ARBA" id="ARBA00022833"/>
    </source>
</evidence>
<dbReference type="GO" id="GO:0043138">
    <property type="term" value="F:3'-5' DNA helicase activity"/>
    <property type="evidence" value="ECO:0007669"/>
    <property type="project" value="UniProtKB-EC"/>
</dbReference>
<dbReference type="PANTHER" id="PTHR30580:SF0">
    <property type="entry name" value="PRIMOSOMAL PROTEIN N"/>
    <property type="match status" value="1"/>
</dbReference>
<dbReference type="Pfam" id="PF17764">
    <property type="entry name" value="PriA_3primeBD"/>
    <property type="match status" value="1"/>
</dbReference>
<dbReference type="GO" id="GO:0005524">
    <property type="term" value="F:ATP binding"/>
    <property type="evidence" value="ECO:0007669"/>
    <property type="project" value="UniProtKB-UniRule"/>
</dbReference>
<comment type="similarity">
    <text evidence="12">Belongs to the helicase family. PriA subfamily.</text>
</comment>
<keyword evidence="10 12" id="KW-0413">Isomerase</keyword>
<keyword evidence="6 12" id="KW-0347">Helicase</keyword>
<dbReference type="GO" id="GO:0006269">
    <property type="term" value="P:DNA replication, synthesis of primer"/>
    <property type="evidence" value="ECO:0007669"/>
    <property type="project" value="UniProtKB-KW"/>
</dbReference>
<feature type="binding site" evidence="12">
    <location>
        <position position="454"/>
    </location>
    <ligand>
        <name>Zn(2+)</name>
        <dbReference type="ChEBI" id="CHEBI:29105"/>
        <label>1</label>
    </ligand>
</feature>
<comment type="catalytic activity">
    <reaction evidence="11 12">
        <text>ATP + H2O = ADP + phosphate + H(+)</text>
        <dbReference type="Rhea" id="RHEA:13065"/>
        <dbReference type="ChEBI" id="CHEBI:15377"/>
        <dbReference type="ChEBI" id="CHEBI:15378"/>
        <dbReference type="ChEBI" id="CHEBI:30616"/>
        <dbReference type="ChEBI" id="CHEBI:43474"/>
        <dbReference type="ChEBI" id="CHEBI:456216"/>
        <dbReference type="EC" id="5.6.2.4"/>
    </reaction>
</comment>
<keyword evidence="8 12" id="KW-0067">ATP-binding</keyword>
<proteinExistence type="inferred from homology"/>
<keyword evidence="2 12" id="KW-0235">DNA replication</keyword>
<dbReference type="GO" id="GO:0003677">
    <property type="term" value="F:DNA binding"/>
    <property type="evidence" value="ECO:0007669"/>
    <property type="project" value="UniProtKB-UniRule"/>
</dbReference>
<comment type="function">
    <text evidence="12">Initiates the restart of stalled replication forks, which reloads the replicative helicase on sites other than the origin of replication. Recognizes and binds to abandoned replication forks and remodels them to uncover a helicase loading site. Promotes assembly of the primosome at these replication forks.</text>
</comment>
<keyword evidence="5 12" id="KW-0378">Hydrolase</keyword>
<evidence type="ECO:0000259" key="13">
    <source>
        <dbReference type="PROSITE" id="PS51192"/>
    </source>
</evidence>
<evidence type="ECO:0000256" key="9">
    <source>
        <dbReference type="ARBA" id="ARBA00023125"/>
    </source>
</evidence>
<dbReference type="Gene3D" id="3.40.1440.60">
    <property type="entry name" value="PriA, 3(prime) DNA-binding domain"/>
    <property type="match status" value="1"/>
</dbReference>
<evidence type="ECO:0000256" key="1">
    <source>
        <dbReference type="ARBA" id="ARBA00022515"/>
    </source>
</evidence>
<evidence type="ECO:0000256" key="8">
    <source>
        <dbReference type="ARBA" id="ARBA00022840"/>
    </source>
</evidence>
<dbReference type="Pfam" id="PF00270">
    <property type="entry name" value="DEAD"/>
    <property type="match status" value="1"/>
</dbReference>
<evidence type="ECO:0000256" key="12">
    <source>
        <dbReference type="HAMAP-Rule" id="MF_00983"/>
    </source>
</evidence>
<evidence type="ECO:0000256" key="11">
    <source>
        <dbReference type="ARBA" id="ARBA00048988"/>
    </source>
</evidence>
<accession>F8BTY8</accession>
<evidence type="ECO:0000256" key="2">
    <source>
        <dbReference type="ARBA" id="ARBA00022705"/>
    </source>
</evidence>
<dbReference type="GO" id="GO:1990077">
    <property type="term" value="C:primosome complex"/>
    <property type="evidence" value="ECO:0007669"/>
    <property type="project" value="UniProtKB-UniRule"/>
</dbReference>
<protein>
    <recommendedName>
        <fullName evidence="12">Replication restart protein PriA</fullName>
    </recommendedName>
    <alternativeName>
        <fullName evidence="12">ATP-dependent DNA helicase PriA</fullName>
        <ecNumber evidence="12">5.6.2.4</ecNumber>
    </alternativeName>
    <alternativeName>
        <fullName evidence="12">DNA 3'-5' helicase PriA</fullName>
    </alternativeName>
</protein>
<dbReference type="FunFam" id="3.40.50.300:FF:002579">
    <property type="entry name" value="Primosomal protein N"/>
    <property type="match status" value="1"/>
</dbReference>
<evidence type="ECO:0000256" key="3">
    <source>
        <dbReference type="ARBA" id="ARBA00022723"/>
    </source>
</evidence>
<feature type="domain" description="Helicase ATP-binding" evidence="13">
    <location>
        <begin position="224"/>
        <end position="390"/>
    </location>
</feature>
<dbReference type="EC" id="5.6.2.4" evidence="12"/>
<dbReference type="NCBIfam" id="TIGR00595">
    <property type="entry name" value="priA"/>
    <property type="match status" value="1"/>
</dbReference>
<dbReference type="InterPro" id="IPR040498">
    <property type="entry name" value="PriA_CRR"/>
</dbReference>
<dbReference type="Proteomes" id="UP000007730">
    <property type="component" value="Chromosome"/>
</dbReference>
<evidence type="ECO:0000256" key="6">
    <source>
        <dbReference type="ARBA" id="ARBA00022806"/>
    </source>
</evidence>
<dbReference type="CDD" id="cd17929">
    <property type="entry name" value="DEXHc_priA"/>
    <property type="match status" value="1"/>
</dbReference>
<dbReference type="InterPro" id="IPR005259">
    <property type="entry name" value="PriA"/>
</dbReference>
<dbReference type="PATRIC" id="fig|504832.7.peg.3526"/>
<dbReference type="AlphaFoldDB" id="F8BTY8"/>
<evidence type="ECO:0000256" key="4">
    <source>
        <dbReference type="ARBA" id="ARBA00022741"/>
    </source>
</evidence>
<dbReference type="HOGENOM" id="CLU_013353_4_0_5"/>
<reference evidence="14 15" key="1">
    <citation type="journal article" date="2011" name="J. Bacteriol.">
        <title>Complete genome sequences of the chemolithoautotrophic Oligotropha carboxidovorans strains OM4 and OM5.</title>
        <authorList>
            <person name="Volland S."/>
            <person name="Rachinger M."/>
            <person name="Strittmatter A."/>
            <person name="Daniel R."/>
            <person name="Gottschalk G."/>
            <person name="Meyer O."/>
        </authorList>
    </citation>
    <scope>NUCLEOTIDE SEQUENCE [LARGE SCALE GENOMIC DNA]</scope>
    <source>
        <strain evidence="15">ATCC 49405 / DSM 1227 / KCTC 32145 / OM5</strain>
    </source>
</reference>
<dbReference type="SMART" id="SM00487">
    <property type="entry name" value="DEXDc"/>
    <property type="match status" value="1"/>
</dbReference>
<dbReference type="GO" id="GO:0008270">
    <property type="term" value="F:zinc ion binding"/>
    <property type="evidence" value="ECO:0007669"/>
    <property type="project" value="UniProtKB-UniRule"/>
</dbReference>
<dbReference type="InterPro" id="IPR042115">
    <property type="entry name" value="PriA_3primeBD_sf"/>
</dbReference>
<feature type="binding site" evidence="12">
    <location>
        <position position="463"/>
    </location>
    <ligand>
        <name>Zn(2+)</name>
        <dbReference type="ChEBI" id="CHEBI:29105"/>
        <label>2</label>
    </ligand>
</feature>
<dbReference type="Pfam" id="PF18074">
    <property type="entry name" value="PriA_C"/>
    <property type="match status" value="1"/>
</dbReference>
<dbReference type="EMBL" id="CP002826">
    <property type="protein sequence ID" value="AEI08030.1"/>
    <property type="molecule type" value="Genomic_DNA"/>
</dbReference>
<feature type="binding site" evidence="12">
    <location>
        <position position="478"/>
    </location>
    <ligand>
        <name>Zn(2+)</name>
        <dbReference type="ChEBI" id="CHEBI:29105"/>
        <label>2</label>
    </ligand>
</feature>
<dbReference type="STRING" id="504832.OCA5_c33560"/>
<dbReference type="Pfam" id="PF18319">
    <property type="entry name" value="Zn_ribbon_PriA"/>
    <property type="match status" value="1"/>
</dbReference>
<dbReference type="InterPro" id="IPR011545">
    <property type="entry name" value="DEAD/DEAH_box_helicase_dom"/>
</dbReference>
<organism evidence="14 15">
    <name type="scientific">Afipia carboxidovorans (strain ATCC 49405 / DSM 1227 / KCTC 32145 / OM5)</name>
    <name type="common">Oligotropha carboxidovorans</name>
    <dbReference type="NCBI Taxonomy" id="504832"/>
    <lineage>
        <taxon>Bacteria</taxon>
        <taxon>Pseudomonadati</taxon>
        <taxon>Pseudomonadota</taxon>
        <taxon>Alphaproteobacteria</taxon>
        <taxon>Hyphomicrobiales</taxon>
        <taxon>Nitrobacteraceae</taxon>
        <taxon>Afipia</taxon>
    </lineage>
</organism>
<dbReference type="HAMAP" id="MF_00983">
    <property type="entry name" value="PriA"/>
    <property type="match status" value="1"/>
</dbReference>
<keyword evidence="3 12" id="KW-0479">Metal-binding</keyword>
<dbReference type="GO" id="GO:0006270">
    <property type="term" value="P:DNA replication initiation"/>
    <property type="evidence" value="ECO:0007669"/>
    <property type="project" value="TreeGrafter"/>
</dbReference>
<dbReference type="SUPFAM" id="SSF52540">
    <property type="entry name" value="P-loop containing nucleoside triphosphate hydrolases"/>
    <property type="match status" value="1"/>
</dbReference>
<dbReference type="PROSITE" id="PS51192">
    <property type="entry name" value="HELICASE_ATP_BIND_1"/>
    <property type="match status" value="1"/>
</dbReference>
<dbReference type="InterPro" id="IPR041222">
    <property type="entry name" value="PriA_3primeBD"/>
</dbReference>
<keyword evidence="4 12" id="KW-0547">Nucleotide-binding</keyword>
<feature type="binding site" evidence="12">
    <location>
        <position position="491"/>
    </location>
    <ligand>
        <name>Zn(2+)</name>
        <dbReference type="ChEBI" id="CHEBI:29105"/>
        <label>1</label>
    </ligand>
</feature>
<sequence>MRYSHRAVYPLLNPTPDALMPRRVVDVLVPVALDQTYSYSVPEGLDLTVGDVVTVPLAAREVTAVVWAENPNPDPRLHNRLKDISGKLDVPPLREELRRFVDWVSTYTLASRGMVARMTLRMGEHLGPERVRLGVRLVGAPPARMTAARARVLDLLSDGLLRPKSEAAKEAGVSVSVIEGLVDEGTLTVEPMPREKPMQPPDPAFAEPDFSPEQSAAAAEMHALAQKDDFAVALLDGVTGSGKTEVYFEAVAEIIRKGRQALILMPEIALTGQFLDRFSQRFGVRPIEWHSELTPRTRARNWLAVANGEAQIVVGARSALFLPYADLGLIVVDEEHDQAYKQSDGAHYHARDMAVVRGHIAKIPVVLSSATPSVETEVNARTGRYTRIALPSRFGGQHMPQIEAIDLRREGPPRGRFISPPLAEAVKFAVERREQALLFLNRRGYAPLTLCRACGHRFSCNICDAWLVDHRFRQRLVCHHCGFSMPRPHQCPQCGAEESLAAIGPGVERLQEEVANLFPEARTMVLSSDLITDIETMRSELNEIAEGRVDIIIGTQLVAKGHNFPRLNLVGVVDADLGLGNGDPRAAERTFQLLNQVIGRAGREQGRGVGYLQTHQPEHPVMKALVASDRKAFYDSEIEARERAAYPPFGRLAALIIAAANRPDAEGFARKLVGLAPREERVIVLGPAEAPLAVIKGRHRFRILVKSQRVFDLSGYLRTWLAAAPKTKGSLTLEVDIDPQSFL</sequence>